<dbReference type="OrthoDB" id="123929at2759"/>
<sequence>MERARVVIYLHNGDNSDKITALPEPHNGVSRTTMNTLQLEHSEMSPGVANISFYRVYDEADDDMASIYADSISDILKRSLDEEKCVIFHVTGAASSGKSSFCHGRDQSGMWAFLISAVFEEKKRLYDEKDIGDFEIILSFACTRQGKEMFHFIPRNEMTLVIVEDYMNECERNGTRVDSAEAAIELYEEAKNDFSVSSASKANGQFQFPDAHLPINAVLSHHFGSCIGNEWITCIIVPIRKPQQFQLQAIQSLLYACKAKDIKTCTKINDPSHLLAEENEYSAIYQSDASCVHKTSNSSLMKHQIGTTRQTLFSKRLQRVYQNAKEGASHNKNGARNDSSIERITSNQMSLFEIIDKTYLKAVQLAQKDTCVQEGLMGKLGVMDKLILIEKEADNMREKLKNNAELEQAHVYRIAGLERRLQSQQQDHLRALQQLEQDKLMVEQKLQEMQVRLITSNESMSALEHQLCTLANSDSSILDEPDKEDLLQVDAKILRSDKGEEREQLLLQAFVCRLEAAMEEAKGVVELKDSAIIQLENEIDQARKLQATTMQEVTSLREYISAEKVRDKQATSQLAESLKALKTENTTLRIDHEEQLSQYRDRLTMLQEVMKKQLRTKDAAYQALEVKHMCKEEEWEKARRDWEQSLHDCQESLRRQQFARVAEKAAGEASRNISSLSIIQADEALVKKDVLVESLQRKLKQLQVEMKQQHNWYTKRIASKMNEHDTLERDLIAEKQQLRTCIQELEAFRAEKQQQEKVLWFELGNTRGKYRDVYEENERLQEEVLQLKRTNQKQVESHTREISELKLVYNRRLEDKCRLIRDEIAHEKNNQRTRKQLDHKISNLCPRCHRAVASTSNNRKILDMAKDPQLSLEVLDKRVTNKDAICESSAQSQNASSKDTSSQQEQEISCLQERVHQLVHALAIANEQETLAKKRIHQMLSAQNWSEKERETLLTQLNKMKEENWSLNLALQVTENTNKNPQFE</sequence>
<feature type="coiled-coil region" evidence="1">
    <location>
        <begin position="389"/>
        <end position="452"/>
    </location>
</feature>
<feature type="coiled-coil region" evidence="1">
    <location>
        <begin position="685"/>
        <end position="830"/>
    </location>
</feature>
<feature type="region of interest" description="Disordered" evidence="2">
    <location>
        <begin position="887"/>
        <end position="907"/>
    </location>
</feature>
<feature type="compositionally biased region" description="Polar residues" evidence="2">
    <location>
        <begin position="888"/>
        <end position="907"/>
    </location>
</feature>
<gene>
    <name evidence="3" type="ORF">BN9_009100</name>
</gene>
<dbReference type="SUPFAM" id="SSF52540">
    <property type="entry name" value="P-loop containing nucleoside triphosphate hydrolases"/>
    <property type="match status" value="1"/>
</dbReference>
<evidence type="ECO:0000313" key="4">
    <source>
        <dbReference type="Proteomes" id="UP000053237"/>
    </source>
</evidence>
<evidence type="ECO:0008006" key="5">
    <source>
        <dbReference type="Google" id="ProtNLM"/>
    </source>
</evidence>
<dbReference type="EMBL" id="CAIX01000005">
    <property type="protein sequence ID" value="CCI40126.1"/>
    <property type="molecule type" value="Genomic_DNA"/>
</dbReference>
<dbReference type="Proteomes" id="UP000053237">
    <property type="component" value="Unassembled WGS sequence"/>
</dbReference>
<protein>
    <recommendedName>
        <fullName evidence="5">Kinesin motor domain-containing protein</fullName>
    </recommendedName>
</protein>
<dbReference type="InParanoid" id="A0A024G1C9"/>
<dbReference type="InterPro" id="IPR027417">
    <property type="entry name" value="P-loop_NTPase"/>
</dbReference>
<dbReference type="AlphaFoldDB" id="A0A024G1C9"/>
<keyword evidence="4" id="KW-1185">Reference proteome</keyword>
<evidence type="ECO:0000313" key="3">
    <source>
        <dbReference type="EMBL" id="CCI40126.1"/>
    </source>
</evidence>
<evidence type="ECO:0000256" key="2">
    <source>
        <dbReference type="SAM" id="MobiDB-lite"/>
    </source>
</evidence>
<keyword evidence="1" id="KW-0175">Coiled coil</keyword>
<evidence type="ECO:0000256" key="1">
    <source>
        <dbReference type="SAM" id="Coils"/>
    </source>
</evidence>
<proteinExistence type="predicted"/>
<name>A0A024G1C9_9STRA</name>
<comment type="caution">
    <text evidence="3">The sequence shown here is derived from an EMBL/GenBank/DDBJ whole genome shotgun (WGS) entry which is preliminary data.</text>
</comment>
<accession>A0A024G1C9</accession>
<reference evidence="3 4" key="1">
    <citation type="submission" date="2012-05" db="EMBL/GenBank/DDBJ databases">
        <title>Recombination and specialization in a pathogen metapopulation.</title>
        <authorList>
            <person name="Gardiner A."/>
            <person name="Kemen E."/>
            <person name="Schultz-Larsen T."/>
            <person name="MacLean D."/>
            <person name="Van Oosterhout C."/>
            <person name="Jones J.D.G."/>
        </authorList>
    </citation>
    <scope>NUCLEOTIDE SEQUENCE [LARGE SCALE GENOMIC DNA]</scope>
    <source>
        <strain evidence="3 4">Ac Nc2</strain>
    </source>
</reference>
<feature type="coiled-coil region" evidence="1">
    <location>
        <begin position="525"/>
        <end position="552"/>
    </location>
</feature>
<organism evidence="3 4">
    <name type="scientific">Albugo candida</name>
    <dbReference type="NCBI Taxonomy" id="65357"/>
    <lineage>
        <taxon>Eukaryota</taxon>
        <taxon>Sar</taxon>
        <taxon>Stramenopiles</taxon>
        <taxon>Oomycota</taxon>
        <taxon>Peronosporomycetes</taxon>
        <taxon>Albuginales</taxon>
        <taxon>Albuginaceae</taxon>
        <taxon>Albugo</taxon>
    </lineage>
</organism>